<evidence type="ECO:0000256" key="1">
    <source>
        <dbReference type="ARBA" id="ARBA00007513"/>
    </source>
</evidence>
<comment type="catalytic activity">
    <reaction evidence="7">
        <text>4 Fe(2+) + O2 + 4 H(+) = 4 Fe(3+) + 2 H2O</text>
        <dbReference type="Rhea" id="RHEA:11148"/>
        <dbReference type="ChEBI" id="CHEBI:15377"/>
        <dbReference type="ChEBI" id="CHEBI:15378"/>
        <dbReference type="ChEBI" id="CHEBI:15379"/>
        <dbReference type="ChEBI" id="CHEBI:29033"/>
        <dbReference type="ChEBI" id="CHEBI:29034"/>
        <dbReference type="EC" id="1.16.3.1"/>
    </reaction>
</comment>
<sequence>MGSQAQKLLSEACRVAVNYLASYELNVSDAYLTMSYYYDEETEAPLYLPFFEDQIEVKKEHAKQFITYLREHRSKICLPVIKRPDIDNWGTGIQAIESALQLENTLNKLLQDLMNLASQNSETDLLNFLKKFLAKQKRNINYLEYQRSYQKELDRLTEKEVTPEKPGEASGNWKIDDPEISNSNNNDKYERRKKVGREPKRHGIYIDAFREKEGEIKHNLLTYEEYFYVDS</sequence>
<comment type="similarity">
    <text evidence="1 8">Belongs to the ferritin family.</text>
</comment>
<evidence type="ECO:0000256" key="2">
    <source>
        <dbReference type="ARBA" id="ARBA00022434"/>
    </source>
</evidence>
<dbReference type="InterPro" id="IPR001519">
    <property type="entry name" value="Ferritin"/>
</dbReference>
<reference evidence="11 12" key="1">
    <citation type="submission" date="2021-02" db="EMBL/GenBank/DDBJ databases">
        <title>Safari Cat Assemblies.</title>
        <authorList>
            <person name="Bredemeyer K.R."/>
            <person name="Murphy W.J."/>
        </authorList>
    </citation>
    <scope>NUCLEOTIDE SEQUENCE [LARGE SCALE GENOMIC DNA]</scope>
</reference>
<organism evidence="11 12">
    <name type="scientific">Felis catus</name>
    <name type="common">Cat</name>
    <name type="synonym">Felis silvestris catus</name>
    <dbReference type="NCBI Taxonomy" id="9685"/>
    <lineage>
        <taxon>Eukaryota</taxon>
        <taxon>Metazoa</taxon>
        <taxon>Chordata</taxon>
        <taxon>Craniata</taxon>
        <taxon>Vertebrata</taxon>
        <taxon>Euteleostomi</taxon>
        <taxon>Mammalia</taxon>
        <taxon>Eutheria</taxon>
        <taxon>Laurasiatheria</taxon>
        <taxon>Carnivora</taxon>
        <taxon>Feliformia</taxon>
        <taxon>Felidae</taxon>
        <taxon>Felinae</taxon>
        <taxon>Felis</taxon>
    </lineage>
</organism>
<reference evidence="11" key="3">
    <citation type="submission" date="2025-09" db="UniProtKB">
        <authorList>
            <consortium name="Ensembl"/>
        </authorList>
    </citation>
    <scope>IDENTIFICATION</scope>
    <source>
        <strain evidence="11">breed Abyssinian</strain>
    </source>
</reference>
<keyword evidence="2 8" id="KW-0409">Iron storage</keyword>
<evidence type="ECO:0000313" key="12">
    <source>
        <dbReference type="Proteomes" id="UP000823872"/>
    </source>
</evidence>
<evidence type="ECO:0000313" key="11">
    <source>
        <dbReference type="Ensembl" id="ENSFCTP00005020869.1"/>
    </source>
</evidence>
<feature type="region of interest" description="Disordered" evidence="9">
    <location>
        <begin position="154"/>
        <end position="197"/>
    </location>
</feature>
<keyword evidence="4" id="KW-0560">Oxidoreductase</keyword>
<feature type="domain" description="Ferritin-like diiron" evidence="10">
    <location>
        <begin position="7"/>
        <end position="154"/>
    </location>
</feature>
<evidence type="ECO:0000256" key="4">
    <source>
        <dbReference type="ARBA" id="ARBA00023002"/>
    </source>
</evidence>
<protein>
    <recommendedName>
        <fullName evidence="8">Ferritin</fullName>
    </recommendedName>
</protein>
<comment type="function">
    <text evidence="8">Stores iron in a soluble, non-toxic, readily available form. Important for iron homeostasis. Iron is taken up in the ferrous form and deposited as ferric hydroxides after oxidation.</text>
</comment>
<dbReference type="InterPro" id="IPR008331">
    <property type="entry name" value="Ferritin_DPS_dom"/>
</dbReference>
<dbReference type="InterPro" id="IPR012347">
    <property type="entry name" value="Ferritin-like"/>
</dbReference>
<dbReference type="GeneTree" id="ENSGT00850000132566"/>
<proteinExistence type="inferred from homology"/>
<name>A0ABI7XFS4_FELCA</name>
<evidence type="ECO:0000259" key="10">
    <source>
        <dbReference type="PROSITE" id="PS50905"/>
    </source>
</evidence>
<dbReference type="PROSITE" id="PS50905">
    <property type="entry name" value="FERRITIN_LIKE"/>
    <property type="match status" value="1"/>
</dbReference>
<dbReference type="Gene3D" id="1.20.1260.10">
    <property type="match status" value="1"/>
</dbReference>
<dbReference type="InterPro" id="IPR009078">
    <property type="entry name" value="Ferritin-like_SF"/>
</dbReference>
<dbReference type="InterPro" id="IPR009040">
    <property type="entry name" value="Ferritin-like_diiron"/>
</dbReference>
<reference evidence="11" key="2">
    <citation type="submission" date="2025-08" db="UniProtKB">
        <authorList>
            <consortium name="Ensembl"/>
        </authorList>
    </citation>
    <scope>IDENTIFICATION</scope>
    <source>
        <strain evidence="11">breed Abyssinian</strain>
    </source>
</reference>
<dbReference type="PANTHER" id="PTHR11431">
    <property type="entry name" value="FERRITIN"/>
    <property type="match status" value="1"/>
</dbReference>
<keyword evidence="3 8" id="KW-0479">Metal-binding</keyword>
<keyword evidence="12" id="KW-1185">Reference proteome</keyword>
<dbReference type="Proteomes" id="UP000823872">
    <property type="component" value="Chromosome C2"/>
</dbReference>
<evidence type="ECO:0000256" key="9">
    <source>
        <dbReference type="SAM" id="MobiDB-lite"/>
    </source>
</evidence>
<dbReference type="SUPFAM" id="SSF47240">
    <property type="entry name" value="Ferritin-like"/>
    <property type="match status" value="1"/>
</dbReference>
<evidence type="ECO:0000256" key="6">
    <source>
        <dbReference type="ARBA" id="ARBA00025111"/>
    </source>
</evidence>
<accession>A0ABI7XFS4</accession>
<comment type="function">
    <text evidence="6">Stores iron in a soluble, non-toxic, readily available form. Important for iron homeostasis. Has ferroxidase activity. Iron is taken up in the ferrous form and deposited as ferric hydroxides after oxidation.</text>
</comment>
<evidence type="ECO:0000256" key="8">
    <source>
        <dbReference type="RuleBase" id="RU361145"/>
    </source>
</evidence>
<feature type="compositionally biased region" description="Basic and acidic residues" evidence="9">
    <location>
        <begin position="154"/>
        <end position="167"/>
    </location>
</feature>
<dbReference type="PANTHER" id="PTHR11431:SF54">
    <property type="entry name" value="FERRITIN"/>
    <property type="match status" value="1"/>
</dbReference>
<dbReference type="Pfam" id="PF00210">
    <property type="entry name" value="Ferritin"/>
    <property type="match status" value="1"/>
</dbReference>
<evidence type="ECO:0000256" key="3">
    <source>
        <dbReference type="ARBA" id="ARBA00022723"/>
    </source>
</evidence>
<dbReference type="Ensembl" id="ENSFCTT00005031628.1">
    <property type="protein sequence ID" value="ENSFCTP00005020869.1"/>
    <property type="gene ID" value="ENSFCTG00005011307.1"/>
</dbReference>
<keyword evidence="5 8" id="KW-0408">Iron</keyword>
<evidence type="ECO:0000256" key="5">
    <source>
        <dbReference type="ARBA" id="ARBA00023004"/>
    </source>
</evidence>
<evidence type="ECO:0000256" key="7">
    <source>
        <dbReference type="ARBA" id="ARBA00047990"/>
    </source>
</evidence>